<evidence type="ECO:0000313" key="2">
    <source>
        <dbReference type="EMBL" id="QED28518.1"/>
    </source>
</evidence>
<dbReference type="EMBL" id="CP042467">
    <property type="protein sequence ID" value="QED28518.1"/>
    <property type="molecule type" value="Genomic_DNA"/>
</dbReference>
<dbReference type="Gene3D" id="3.40.50.720">
    <property type="entry name" value="NAD(P)-binding Rossmann-like Domain"/>
    <property type="match status" value="1"/>
</dbReference>
<reference evidence="2 3" key="1">
    <citation type="submission" date="2019-08" db="EMBL/GenBank/DDBJ databases">
        <authorList>
            <person name="Liang Q."/>
        </authorList>
    </citation>
    <scope>NUCLEOTIDE SEQUENCE [LARGE SCALE GENOMIC DNA]</scope>
    <source>
        <strain evidence="2 3">V1718</strain>
    </source>
</reference>
<keyword evidence="3" id="KW-1185">Reference proteome</keyword>
<organism evidence="2 3">
    <name type="scientific">Microvenator marinus</name>
    <dbReference type="NCBI Taxonomy" id="2600177"/>
    <lineage>
        <taxon>Bacteria</taxon>
        <taxon>Deltaproteobacteria</taxon>
        <taxon>Bradymonadales</taxon>
        <taxon>Microvenatoraceae</taxon>
        <taxon>Microvenator</taxon>
    </lineage>
</organism>
<gene>
    <name evidence="2" type="ORF">FRD01_15015</name>
</gene>
<dbReference type="AlphaFoldDB" id="A0A5B8XUD2"/>
<dbReference type="OrthoDB" id="7352421at2"/>
<protein>
    <submittedName>
        <fullName evidence="2">NAD(P)-dependent oxidoreductase</fullName>
    </submittedName>
</protein>
<dbReference type="SUPFAM" id="SSF51735">
    <property type="entry name" value="NAD(P)-binding Rossmann-fold domains"/>
    <property type="match status" value="1"/>
</dbReference>
<accession>A0A5B8XUD2</accession>
<dbReference type="Pfam" id="PF13460">
    <property type="entry name" value="NAD_binding_10"/>
    <property type="match status" value="1"/>
</dbReference>
<evidence type="ECO:0000313" key="3">
    <source>
        <dbReference type="Proteomes" id="UP000321595"/>
    </source>
</evidence>
<dbReference type="InterPro" id="IPR016040">
    <property type="entry name" value="NAD(P)-bd_dom"/>
</dbReference>
<feature type="domain" description="NAD(P)-binding" evidence="1">
    <location>
        <begin position="8"/>
        <end position="194"/>
    </location>
</feature>
<evidence type="ECO:0000259" key="1">
    <source>
        <dbReference type="Pfam" id="PF13460"/>
    </source>
</evidence>
<dbReference type="KEGG" id="bbae:FRD01_15015"/>
<dbReference type="PANTHER" id="PTHR15020:SF45">
    <property type="entry name" value="NAD(P)-BINDING DOMAIN-CONTAINING PROTEIN"/>
    <property type="match status" value="1"/>
</dbReference>
<sequence length="223" mass="24345">MSRVLIFGSTRGVGLELARFLFEAGAKVGTLVRADSDISQIETLGVDIYVGDAFSQDDVNDTFQRFKPDIVVSTLGGRDVKGRRVDSTGNINVIRGAQKSGAKRLILVTSLGCGESYSFMSERAKEAFGEALLAKTKAEDYLRSTDLNWSIIRPGGLRNGESTRGGALWEVADLHGYIYRKDVAELVVKILDNPASFRRVLVALDATDLRTALDPQPKAWCTL</sequence>
<proteinExistence type="predicted"/>
<name>A0A5B8XUD2_9DELT</name>
<dbReference type="PANTHER" id="PTHR15020">
    <property type="entry name" value="FLAVIN REDUCTASE-RELATED"/>
    <property type="match status" value="1"/>
</dbReference>
<dbReference type="InterPro" id="IPR036291">
    <property type="entry name" value="NAD(P)-bd_dom_sf"/>
</dbReference>
<dbReference type="RefSeq" id="WP_146961014.1">
    <property type="nucleotide sequence ID" value="NZ_CP042467.1"/>
</dbReference>
<dbReference type="Proteomes" id="UP000321595">
    <property type="component" value="Chromosome"/>
</dbReference>